<reference evidence="2 3" key="1">
    <citation type="submission" date="2016-10" db="EMBL/GenBank/DDBJ databases">
        <authorList>
            <person name="de Groot N.N."/>
        </authorList>
    </citation>
    <scope>NUCLEOTIDE SEQUENCE [LARGE SCALE GENOMIC DNA]</scope>
    <source>
        <strain evidence="2 3">CPCC 201354</strain>
    </source>
</reference>
<evidence type="ECO:0000313" key="3">
    <source>
        <dbReference type="Proteomes" id="UP000198923"/>
    </source>
</evidence>
<dbReference type="STRING" id="504805.SAMN05421505_1495"/>
<organism evidence="2 3">
    <name type="scientific">Sinosporangium album</name>
    <dbReference type="NCBI Taxonomy" id="504805"/>
    <lineage>
        <taxon>Bacteria</taxon>
        <taxon>Bacillati</taxon>
        <taxon>Actinomycetota</taxon>
        <taxon>Actinomycetes</taxon>
        <taxon>Streptosporangiales</taxon>
        <taxon>Streptosporangiaceae</taxon>
        <taxon>Sinosporangium</taxon>
    </lineage>
</organism>
<protein>
    <submittedName>
        <fullName evidence="2">Uncharacterized protein</fullName>
    </submittedName>
</protein>
<accession>A0A1G8KAC4</accession>
<dbReference type="RefSeq" id="WP_093175585.1">
    <property type="nucleotide sequence ID" value="NZ_FNCN01000049.1"/>
</dbReference>
<dbReference type="Proteomes" id="UP000198923">
    <property type="component" value="Unassembled WGS sequence"/>
</dbReference>
<evidence type="ECO:0000313" key="2">
    <source>
        <dbReference type="EMBL" id="SDI40395.1"/>
    </source>
</evidence>
<keyword evidence="3" id="KW-1185">Reference proteome</keyword>
<gene>
    <name evidence="2" type="ORF">SAMN05421505_1495</name>
</gene>
<dbReference type="AlphaFoldDB" id="A0A1G8KAC4"/>
<proteinExistence type="predicted"/>
<name>A0A1G8KAC4_9ACTN</name>
<sequence length="107" mass="12130">MSMDHNSPEMPAFRGDTVEHLEKCLVEANRFADNYAAQGGMERQIARQHQERAEQYDQMAVQARRVADEWRALIDFTTARRAMAPPRRDPYPGMGGDAVMPEGQPVP</sequence>
<evidence type="ECO:0000256" key="1">
    <source>
        <dbReference type="SAM" id="MobiDB-lite"/>
    </source>
</evidence>
<feature type="region of interest" description="Disordered" evidence="1">
    <location>
        <begin position="81"/>
        <end position="107"/>
    </location>
</feature>
<dbReference type="EMBL" id="FNCN01000049">
    <property type="protein sequence ID" value="SDI40395.1"/>
    <property type="molecule type" value="Genomic_DNA"/>
</dbReference>